<comment type="similarity">
    <text evidence="1">Belongs to the glycosyl hydrolase 3 family.</text>
</comment>
<evidence type="ECO:0000313" key="6">
    <source>
        <dbReference type="Proteomes" id="UP000538292"/>
    </source>
</evidence>
<keyword evidence="3 5" id="KW-0326">Glycosidase</keyword>
<reference evidence="5 6" key="1">
    <citation type="submission" date="2020-07" db="EMBL/GenBank/DDBJ databases">
        <title>Thermoactinomyces phylogeny.</title>
        <authorList>
            <person name="Dunlap C."/>
        </authorList>
    </citation>
    <scope>NUCLEOTIDE SEQUENCE [LARGE SCALE GENOMIC DNA]</scope>
    <source>
        <strain evidence="5 6">AMNI-1</strain>
    </source>
</reference>
<dbReference type="PRINTS" id="PR00133">
    <property type="entry name" value="GLHYDRLASE3"/>
</dbReference>
<dbReference type="NCBIfam" id="NF003740">
    <property type="entry name" value="PRK05337.1"/>
    <property type="match status" value="1"/>
</dbReference>
<dbReference type="GO" id="GO:0005975">
    <property type="term" value="P:carbohydrate metabolic process"/>
    <property type="evidence" value="ECO:0007669"/>
    <property type="project" value="InterPro"/>
</dbReference>
<gene>
    <name evidence="5" type="primary">nagZ</name>
    <name evidence="5" type="ORF">H2C83_03905</name>
</gene>
<dbReference type="InterPro" id="IPR050226">
    <property type="entry name" value="NagZ_Beta-hexosaminidase"/>
</dbReference>
<evidence type="ECO:0000256" key="3">
    <source>
        <dbReference type="ARBA" id="ARBA00023295"/>
    </source>
</evidence>
<dbReference type="Proteomes" id="UP000538292">
    <property type="component" value="Unassembled WGS sequence"/>
</dbReference>
<comment type="caution">
    <text evidence="5">The sequence shown here is derived from an EMBL/GenBank/DDBJ whole genome shotgun (WGS) entry which is preliminary data.</text>
</comment>
<protein>
    <submittedName>
        <fullName evidence="5">Beta-N-acetylhexosaminidase</fullName>
        <ecNumber evidence="5">3.2.1.52</ecNumber>
    </submittedName>
</protein>
<dbReference type="GO" id="GO:0009254">
    <property type="term" value="P:peptidoglycan turnover"/>
    <property type="evidence" value="ECO:0007669"/>
    <property type="project" value="TreeGrafter"/>
</dbReference>
<organism evidence="5 6">
    <name type="scientific">Thermoactinomyces mirandus</name>
    <dbReference type="NCBI Taxonomy" id="2756294"/>
    <lineage>
        <taxon>Bacteria</taxon>
        <taxon>Bacillati</taxon>
        <taxon>Bacillota</taxon>
        <taxon>Bacilli</taxon>
        <taxon>Bacillales</taxon>
        <taxon>Thermoactinomycetaceae</taxon>
        <taxon>Thermoactinomyces</taxon>
    </lineage>
</organism>
<dbReference type="Gene3D" id="3.20.20.300">
    <property type="entry name" value="Glycoside hydrolase, family 3, N-terminal domain"/>
    <property type="match status" value="1"/>
</dbReference>
<dbReference type="SUPFAM" id="SSF51445">
    <property type="entry name" value="(Trans)glycosidases"/>
    <property type="match status" value="1"/>
</dbReference>
<feature type="domain" description="Glycoside hydrolase family 3 N-terminal" evidence="4">
    <location>
        <begin position="53"/>
        <end position="385"/>
    </location>
</feature>
<sequence length="585" mass="63945">MDLRPGYLKYIGICFVCLLFVQTACSKQPESVSGPKPENPPKWVDEQLASMSLDEKIGQMFIAGFKGEGSDEQALSVNEQARTLVTDYHVGGIIYFDRNVESPSQMAKLSNDLQKLALSTERKIPLFITVDQEGGKVARLKEGFTSFPGNMALGATRSKELAFQTGKEMGKELRAVGINLNMAPVMDVNNNPQNPVIGVRSFSENPELTAELGSDMIRGFHESKILTIAKHFPGHGDTAVDSHVGLPEIPHSMERLNQMELVPFKRAIAAGTDMVMSTHITFPALESTPGLPATLSENVLTGLLRKQLDYDGIIITDDMEMGAIVENFGTSEAAVRAVQAGADIVLVCHSLDRQTESIEAVKQAVEQGKIDEKRIDASVRRILSLKASLSPAFLTDPYVDVKKANQLAQQPDAAKIARQTSEQGVTLVTDTDQLIPLDPKQKLAVFTVNKPKAISRVLKQQGYDVSVSWIDSLSESQIPSLLAKSRQADAVLIALDQVKENRAWFRFVQKLQSEQIPVVIWGMDVPYGLSELPPGTTYIALYGSSNPLLEAGAKILSGEIKSQGLLPVTISDRFPYGWPANEKID</sequence>
<dbReference type="EMBL" id="JACEOL010000009">
    <property type="protein sequence ID" value="MBA4601478.1"/>
    <property type="molecule type" value="Genomic_DNA"/>
</dbReference>
<evidence type="ECO:0000256" key="2">
    <source>
        <dbReference type="ARBA" id="ARBA00022801"/>
    </source>
</evidence>
<name>A0A7W2AQG4_9BACL</name>
<proteinExistence type="inferred from homology"/>
<dbReference type="FunFam" id="3.20.20.300:FF:000014">
    <property type="entry name" value="Beta-hexosaminidase, lipoprotein"/>
    <property type="match status" value="1"/>
</dbReference>
<keyword evidence="6" id="KW-1185">Reference proteome</keyword>
<keyword evidence="2 5" id="KW-0378">Hydrolase</keyword>
<dbReference type="InterPro" id="IPR036962">
    <property type="entry name" value="Glyco_hydro_3_N_sf"/>
</dbReference>
<dbReference type="InterPro" id="IPR036881">
    <property type="entry name" value="Glyco_hydro_3_C_sf"/>
</dbReference>
<evidence type="ECO:0000313" key="5">
    <source>
        <dbReference type="EMBL" id="MBA4601478.1"/>
    </source>
</evidence>
<dbReference type="Pfam" id="PF00933">
    <property type="entry name" value="Glyco_hydro_3"/>
    <property type="match status" value="1"/>
</dbReference>
<dbReference type="InterPro" id="IPR001764">
    <property type="entry name" value="Glyco_hydro_3_N"/>
</dbReference>
<dbReference type="GO" id="GO:0004563">
    <property type="term" value="F:beta-N-acetylhexosaminidase activity"/>
    <property type="evidence" value="ECO:0007669"/>
    <property type="project" value="UniProtKB-EC"/>
</dbReference>
<evidence type="ECO:0000259" key="4">
    <source>
        <dbReference type="Pfam" id="PF00933"/>
    </source>
</evidence>
<dbReference type="PANTHER" id="PTHR30480:SF16">
    <property type="entry name" value="GLYCOSIDE HYDROLASE FAMILY 3 DOMAIN PROTEIN"/>
    <property type="match status" value="1"/>
</dbReference>
<dbReference type="InterPro" id="IPR017853">
    <property type="entry name" value="GH"/>
</dbReference>
<dbReference type="EC" id="3.2.1.52" evidence="5"/>
<accession>A0A7W2AQG4</accession>
<evidence type="ECO:0000256" key="1">
    <source>
        <dbReference type="ARBA" id="ARBA00005336"/>
    </source>
</evidence>
<dbReference type="PANTHER" id="PTHR30480">
    <property type="entry name" value="BETA-HEXOSAMINIDASE-RELATED"/>
    <property type="match status" value="1"/>
</dbReference>
<dbReference type="AlphaFoldDB" id="A0A7W2AQG4"/>
<dbReference type="Gene3D" id="3.40.50.1700">
    <property type="entry name" value="Glycoside hydrolase family 3 C-terminal domain"/>
    <property type="match status" value="1"/>
</dbReference>